<proteinExistence type="predicted"/>
<evidence type="ECO:0000313" key="2">
    <source>
        <dbReference type="Proteomes" id="UP001327093"/>
    </source>
</evidence>
<gene>
    <name evidence="1" type="ORF">R4I43_28365</name>
</gene>
<protein>
    <submittedName>
        <fullName evidence="1">Uncharacterized protein</fullName>
    </submittedName>
</protein>
<reference evidence="1 2" key="1">
    <citation type="submission" date="2023-10" db="EMBL/GenBank/DDBJ databases">
        <title>Saccharopolyspora sp. nov., isolated from mangrove soil.</title>
        <authorList>
            <person name="Lu Y."/>
            <person name="Liu W."/>
        </authorList>
    </citation>
    <scope>NUCLEOTIDE SEQUENCE [LARGE SCALE GENOMIC DNA]</scope>
    <source>
        <strain evidence="1 2">S2-29</strain>
    </source>
</reference>
<keyword evidence="2" id="KW-1185">Reference proteome</keyword>
<sequence>MDSHWAHNRPGYRCRHGRTSARAEAPGLKSVYVREEHLLDGLRSRLPEVSGDDKDVADHLCANGLVIVYLGPDWILEQLQLVAAPAALPPSGTQLAFPV</sequence>
<name>A0ABU6AIL2_9PSEU</name>
<organism evidence="1 2">
    <name type="scientific">Saccharopolyspora mangrovi</name>
    <dbReference type="NCBI Taxonomy" id="3082379"/>
    <lineage>
        <taxon>Bacteria</taxon>
        <taxon>Bacillati</taxon>
        <taxon>Actinomycetota</taxon>
        <taxon>Actinomycetes</taxon>
        <taxon>Pseudonocardiales</taxon>
        <taxon>Pseudonocardiaceae</taxon>
        <taxon>Saccharopolyspora</taxon>
    </lineage>
</organism>
<dbReference type="RefSeq" id="WP_324268764.1">
    <property type="nucleotide sequence ID" value="NZ_JAWLNX010000027.1"/>
</dbReference>
<dbReference type="Proteomes" id="UP001327093">
    <property type="component" value="Unassembled WGS sequence"/>
</dbReference>
<dbReference type="EMBL" id="JAWLNX010000027">
    <property type="protein sequence ID" value="MEB3371328.1"/>
    <property type="molecule type" value="Genomic_DNA"/>
</dbReference>
<evidence type="ECO:0000313" key="1">
    <source>
        <dbReference type="EMBL" id="MEB3371328.1"/>
    </source>
</evidence>
<accession>A0ABU6AIL2</accession>
<comment type="caution">
    <text evidence="1">The sequence shown here is derived from an EMBL/GenBank/DDBJ whole genome shotgun (WGS) entry which is preliminary data.</text>
</comment>